<name>A0A553QX55_9TELE</name>
<feature type="compositionally biased region" description="Polar residues" evidence="1">
    <location>
        <begin position="93"/>
        <end position="106"/>
    </location>
</feature>
<dbReference type="InterPro" id="IPR037694">
    <property type="entry name" value="MTNAP1"/>
</dbReference>
<gene>
    <name evidence="2" type="ORF">DNTS_008452</name>
</gene>
<sequence length="392" mass="43717">MNAASSSALSYKETQRGGVSWRTSLATPEECPYCGKPFKRLKTHMPHCKKAPASQPKKTNHMSKELSKSPSRSKTLEDNNNEKLPIKSKMTGDLSSRATDQVSPSETLEMKTPKSNGLSKGQKEFERLQWVPVSQNSTKAEHSVKLSTKPDHGTSQTSGKEECPYCGKPFKRLKTHMPHCKKAPGSQPKKTNHMSKELSKSPSRSKTLEDNNNEKLPIKSKMTGDLSSGATDQVSPSETLEMKTPKSNGLSKGQKEFERLQLVPVSQNSTKTSVKLSTKPDHVTSKHHTPKMPLSEGLSKTSIIDLQKTSVVQDKEELVHLFQSLLLTATEYNSPQLAVLLKEVQRKNWRDNNVVGGMLCPILRMELTTSKERSLMEVPLSTFVTFLWEEPF</sequence>
<feature type="region of interest" description="Disordered" evidence="1">
    <location>
        <begin position="1"/>
        <end position="253"/>
    </location>
</feature>
<feature type="compositionally biased region" description="Polar residues" evidence="1">
    <location>
        <begin position="266"/>
        <end position="276"/>
    </location>
</feature>
<dbReference type="EMBL" id="SRMA01025437">
    <property type="protein sequence ID" value="TRY94552.1"/>
    <property type="molecule type" value="Genomic_DNA"/>
</dbReference>
<dbReference type="AlphaFoldDB" id="A0A553QX55"/>
<evidence type="ECO:0000256" key="1">
    <source>
        <dbReference type="SAM" id="MobiDB-lite"/>
    </source>
</evidence>
<feature type="compositionally biased region" description="Basic residues" evidence="1">
    <location>
        <begin position="37"/>
        <end position="50"/>
    </location>
</feature>
<dbReference type="OrthoDB" id="8921675at2759"/>
<evidence type="ECO:0000313" key="2">
    <source>
        <dbReference type="EMBL" id="TRY94552.1"/>
    </source>
</evidence>
<reference evidence="2 3" key="1">
    <citation type="journal article" date="2019" name="Sci. Data">
        <title>Hybrid genome assembly and annotation of Danionella translucida.</title>
        <authorList>
            <person name="Kadobianskyi M."/>
            <person name="Schulze L."/>
            <person name="Schuelke M."/>
            <person name="Judkewitz B."/>
        </authorList>
    </citation>
    <scope>NUCLEOTIDE SEQUENCE [LARGE SCALE GENOMIC DNA]</scope>
    <source>
        <strain evidence="2 3">Bolton</strain>
    </source>
</reference>
<evidence type="ECO:0000313" key="3">
    <source>
        <dbReference type="Proteomes" id="UP000316079"/>
    </source>
</evidence>
<feature type="compositionally biased region" description="Polar residues" evidence="1">
    <location>
        <begin position="225"/>
        <end position="238"/>
    </location>
</feature>
<feature type="region of interest" description="Disordered" evidence="1">
    <location>
        <begin position="266"/>
        <end position="296"/>
    </location>
</feature>
<comment type="caution">
    <text evidence="2">The sequence shown here is derived from an EMBL/GenBank/DDBJ whole genome shotgun (WGS) entry which is preliminary data.</text>
</comment>
<dbReference type="PANTHER" id="PTHR16270:SF5">
    <property type="entry name" value="HYPOTHETICAL LOC287798"/>
    <property type="match status" value="1"/>
</dbReference>
<feature type="compositionally biased region" description="Basic and acidic residues" evidence="1">
    <location>
        <begin position="139"/>
        <end position="152"/>
    </location>
</feature>
<feature type="compositionally biased region" description="Basic residues" evidence="1">
    <location>
        <begin position="169"/>
        <end position="182"/>
    </location>
</feature>
<dbReference type="STRING" id="623744.A0A553QX55"/>
<organism evidence="2 3">
    <name type="scientific">Danionella cerebrum</name>
    <dbReference type="NCBI Taxonomy" id="2873325"/>
    <lineage>
        <taxon>Eukaryota</taxon>
        <taxon>Metazoa</taxon>
        <taxon>Chordata</taxon>
        <taxon>Craniata</taxon>
        <taxon>Vertebrata</taxon>
        <taxon>Euteleostomi</taxon>
        <taxon>Actinopterygii</taxon>
        <taxon>Neopterygii</taxon>
        <taxon>Teleostei</taxon>
        <taxon>Ostariophysi</taxon>
        <taxon>Cypriniformes</taxon>
        <taxon>Danionidae</taxon>
        <taxon>Danioninae</taxon>
        <taxon>Danionella</taxon>
    </lineage>
</organism>
<keyword evidence="3" id="KW-1185">Reference proteome</keyword>
<protein>
    <submittedName>
        <fullName evidence="2">Uncharacterized protein</fullName>
    </submittedName>
</protein>
<feature type="compositionally biased region" description="Basic and acidic residues" evidence="1">
    <location>
        <begin position="74"/>
        <end position="85"/>
    </location>
</feature>
<proteinExistence type="predicted"/>
<dbReference type="Proteomes" id="UP000316079">
    <property type="component" value="Unassembled WGS sequence"/>
</dbReference>
<accession>A0A553QX55</accession>
<feature type="compositionally biased region" description="Basic and acidic residues" evidence="1">
    <location>
        <begin position="206"/>
        <end position="217"/>
    </location>
</feature>
<dbReference type="PANTHER" id="PTHR16270">
    <property type="entry name" value="HYPOTHETICAL LOC287798"/>
    <property type="match status" value="1"/>
</dbReference>